<gene>
    <name evidence="1" type="ordered locus">Htur_4629</name>
</gene>
<keyword evidence="2" id="KW-1185">Reference proteome</keyword>
<dbReference type="EMBL" id="CP001862">
    <property type="protein sequence ID" value="ADB63415.1"/>
    <property type="molecule type" value="Genomic_DNA"/>
</dbReference>
<name>D2S218_HALTV</name>
<dbReference type="OrthoDB" id="329111at2157"/>
<sequence>MTITALADGTILNGTECLIDYEYKAVGSFETGHYFGDPREEEVETIPQLTSERGCLQAAKAIVDTGSEARSEADVSLPPSVPVDLSLVEQLGLEDVSGDAMAIYELQDSLEGLQLRLGDRTRVRDAVQQMQRQLAANSERV</sequence>
<dbReference type="RefSeq" id="WP_012945659.1">
    <property type="nucleotide sequence ID" value="NC_013745.1"/>
</dbReference>
<dbReference type="GeneID" id="8745233"/>
<accession>D2S218</accession>
<evidence type="ECO:0000313" key="1">
    <source>
        <dbReference type="EMBL" id="ADB63415.1"/>
    </source>
</evidence>
<dbReference type="KEGG" id="htu:Htur_4629"/>
<dbReference type="HOGENOM" id="CLU_1820978_0_0_2"/>
<proteinExistence type="predicted"/>
<geneLocation type="plasmid" evidence="1 2">
    <name>pHTUR02</name>
</geneLocation>
<keyword evidence="1" id="KW-0614">Plasmid</keyword>
<organism evidence="1 2">
    <name type="scientific">Haloterrigena turkmenica (strain ATCC 51198 / DSM 5511 / JCM 9101 / NCIMB 13204 / VKM B-1734 / 4k)</name>
    <name type="common">Halococcus turkmenicus</name>
    <dbReference type="NCBI Taxonomy" id="543526"/>
    <lineage>
        <taxon>Archaea</taxon>
        <taxon>Methanobacteriati</taxon>
        <taxon>Methanobacteriota</taxon>
        <taxon>Stenosarchaea group</taxon>
        <taxon>Halobacteria</taxon>
        <taxon>Halobacteriales</taxon>
        <taxon>Natrialbaceae</taxon>
        <taxon>Haloterrigena</taxon>
    </lineage>
</organism>
<dbReference type="Proteomes" id="UP000001903">
    <property type="component" value="Plasmid pHTUR02"/>
</dbReference>
<reference evidence="1 2" key="1">
    <citation type="journal article" date="2010" name="Stand. Genomic Sci.">
        <title>Complete genome sequence of Haloterrigena turkmenica type strain (4k).</title>
        <authorList>
            <person name="Saunders E."/>
            <person name="Tindall B.J."/>
            <person name="Fahnrich R."/>
            <person name="Lapidus A."/>
            <person name="Copeland A."/>
            <person name="Del Rio T.G."/>
            <person name="Lucas S."/>
            <person name="Chen F."/>
            <person name="Tice H."/>
            <person name="Cheng J.F."/>
            <person name="Han C."/>
            <person name="Detter J.C."/>
            <person name="Bruce D."/>
            <person name="Goodwin L."/>
            <person name="Chain P."/>
            <person name="Pitluck S."/>
            <person name="Pati A."/>
            <person name="Ivanova N."/>
            <person name="Mavromatis K."/>
            <person name="Chen A."/>
            <person name="Palaniappan K."/>
            <person name="Land M."/>
            <person name="Hauser L."/>
            <person name="Chang Y.J."/>
            <person name="Jeffries C.D."/>
            <person name="Brettin T."/>
            <person name="Rohde M."/>
            <person name="Goker M."/>
            <person name="Bristow J."/>
            <person name="Eisen J.A."/>
            <person name="Markowitz V."/>
            <person name="Hugenholtz P."/>
            <person name="Klenk H.P."/>
            <person name="Kyrpides N.C."/>
        </authorList>
    </citation>
    <scope>NUCLEOTIDE SEQUENCE [LARGE SCALE GENOMIC DNA]</scope>
    <source>
        <strain evidence="2">ATCC 51198 / DSM 5511 / JCM 9101 / NCIMB 13204 / VKM B-1734 / 4k</strain>
    </source>
</reference>
<protein>
    <submittedName>
        <fullName evidence="1">Uncharacterized protein</fullName>
    </submittedName>
</protein>
<dbReference type="AlphaFoldDB" id="D2S218"/>
<evidence type="ECO:0000313" key="2">
    <source>
        <dbReference type="Proteomes" id="UP000001903"/>
    </source>
</evidence>